<evidence type="ECO:0000313" key="1">
    <source>
        <dbReference type="EMBL" id="KAI9915802.1"/>
    </source>
</evidence>
<accession>A0ACC0WAN1</accession>
<dbReference type="Proteomes" id="UP001163321">
    <property type="component" value="Chromosome 3"/>
</dbReference>
<protein>
    <submittedName>
        <fullName evidence="1">Uncharacterized protein</fullName>
    </submittedName>
</protein>
<keyword evidence="2" id="KW-1185">Reference proteome</keyword>
<name>A0ACC0WAN1_9STRA</name>
<organism evidence="1 2">
    <name type="scientific">Peronosclerospora sorghi</name>
    <dbReference type="NCBI Taxonomy" id="230839"/>
    <lineage>
        <taxon>Eukaryota</taxon>
        <taxon>Sar</taxon>
        <taxon>Stramenopiles</taxon>
        <taxon>Oomycota</taxon>
        <taxon>Peronosporomycetes</taxon>
        <taxon>Peronosporales</taxon>
        <taxon>Peronosporaceae</taxon>
        <taxon>Peronosclerospora</taxon>
    </lineage>
</organism>
<proteinExistence type="predicted"/>
<dbReference type="EMBL" id="CM047582">
    <property type="protein sequence ID" value="KAI9915802.1"/>
    <property type="molecule type" value="Genomic_DNA"/>
</dbReference>
<comment type="caution">
    <text evidence="1">The sequence shown here is derived from an EMBL/GenBank/DDBJ whole genome shotgun (WGS) entry which is preliminary data.</text>
</comment>
<reference evidence="1 2" key="1">
    <citation type="journal article" date="2022" name="bioRxiv">
        <title>The genome of the oomycete Peronosclerospora sorghi, a cosmopolitan pathogen of maize and sorghum, is inflated with dispersed pseudogenes.</title>
        <authorList>
            <person name="Fletcher K."/>
            <person name="Martin F."/>
            <person name="Isakeit T."/>
            <person name="Cavanaugh K."/>
            <person name="Magill C."/>
            <person name="Michelmore R."/>
        </authorList>
    </citation>
    <scope>NUCLEOTIDE SEQUENCE [LARGE SCALE GENOMIC DNA]</scope>
    <source>
        <strain evidence="1">P6</strain>
    </source>
</reference>
<sequence>MNVDAPDANEKLEITLHVEVLSRNLTSITANLSKAMRVKMDSRGCEIIVKAWSLSETRDDEISSAST</sequence>
<gene>
    <name evidence="1" type="ORF">PsorP6_007207</name>
</gene>
<evidence type="ECO:0000313" key="2">
    <source>
        <dbReference type="Proteomes" id="UP001163321"/>
    </source>
</evidence>